<keyword evidence="1" id="KW-0812">Transmembrane</keyword>
<keyword evidence="1" id="KW-0472">Membrane</keyword>
<dbReference type="RefSeq" id="WP_069313651.1">
    <property type="nucleotide sequence ID" value="NZ_MDTU01000001.1"/>
</dbReference>
<evidence type="ECO:0008006" key="4">
    <source>
        <dbReference type="Google" id="ProtNLM"/>
    </source>
</evidence>
<dbReference type="PROSITE" id="PS51257">
    <property type="entry name" value="PROKAR_LIPOPROTEIN"/>
    <property type="match status" value="1"/>
</dbReference>
<keyword evidence="1" id="KW-1133">Transmembrane helix</keyword>
<reference evidence="2 3" key="1">
    <citation type="submission" date="2016-08" db="EMBL/GenBank/DDBJ databases">
        <title>Draft genome sequence of Candidatus Piscirickettsia litoralis, from seawater.</title>
        <authorList>
            <person name="Wan X."/>
            <person name="Lee A.J."/>
            <person name="Hou S."/>
            <person name="Donachie S.P."/>
        </authorList>
    </citation>
    <scope>NUCLEOTIDE SEQUENCE [LARGE SCALE GENOMIC DNA]</scope>
    <source>
        <strain evidence="2 3">Y2</strain>
    </source>
</reference>
<protein>
    <recommendedName>
        <fullName evidence="4">Phosphatidate cytidylyltransferase</fullName>
    </recommendedName>
</protein>
<feature type="transmembrane region" description="Helical" evidence="1">
    <location>
        <begin position="43"/>
        <end position="69"/>
    </location>
</feature>
<dbReference type="EMBL" id="MDTU01000001">
    <property type="protein sequence ID" value="ODN43855.1"/>
    <property type="molecule type" value="Genomic_DNA"/>
</dbReference>
<evidence type="ECO:0000256" key="1">
    <source>
        <dbReference type="SAM" id="Phobius"/>
    </source>
</evidence>
<gene>
    <name evidence="2" type="ORF">BGC07_14365</name>
</gene>
<dbReference type="Proteomes" id="UP000094329">
    <property type="component" value="Unassembled WGS sequence"/>
</dbReference>
<sequence>MKKSLVILLAIISLLSCIIISLIGKDGHGLADLMNKLIHWLEWGGLGLIVLAVGLFIIFGSIVVCAAVWDELFKK</sequence>
<proteinExistence type="predicted"/>
<name>A0ABX3A8T3_9GAMM</name>
<accession>A0ABX3A8T3</accession>
<evidence type="ECO:0000313" key="3">
    <source>
        <dbReference type="Proteomes" id="UP000094329"/>
    </source>
</evidence>
<organism evidence="2 3">
    <name type="scientific">Piscirickettsia litoralis</name>
    <dbReference type="NCBI Taxonomy" id="1891921"/>
    <lineage>
        <taxon>Bacteria</taxon>
        <taxon>Pseudomonadati</taxon>
        <taxon>Pseudomonadota</taxon>
        <taxon>Gammaproteobacteria</taxon>
        <taxon>Thiotrichales</taxon>
        <taxon>Piscirickettsiaceae</taxon>
        <taxon>Piscirickettsia</taxon>
    </lineage>
</organism>
<keyword evidence="3" id="KW-1185">Reference proteome</keyword>
<comment type="caution">
    <text evidence="2">The sequence shown here is derived from an EMBL/GenBank/DDBJ whole genome shotgun (WGS) entry which is preliminary data.</text>
</comment>
<feature type="transmembrane region" description="Helical" evidence="1">
    <location>
        <begin position="5"/>
        <end position="23"/>
    </location>
</feature>
<evidence type="ECO:0000313" key="2">
    <source>
        <dbReference type="EMBL" id="ODN43855.1"/>
    </source>
</evidence>